<dbReference type="AlphaFoldDB" id="A0A0X3TVM0"/>
<dbReference type="STRING" id="1685378.AVO44_12105"/>
<dbReference type="RefSeq" id="WP_068337286.1">
    <property type="nucleotide sequence ID" value="NZ_LQBP01000005.1"/>
</dbReference>
<reference evidence="5" key="1">
    <citation type="submission" date="2015-12" db="EMBL/GenBank/DDBJ databases">
        <authorList>
            <person name="Zhang G."/>
            <person name="Stingl U."/>
        </authorList>
    </citation>
    <scope>NUCLEOTIDE SEQUENCE [LARGE SCALE GENOMIC DNA]</scope>
    <source>
        <strain evidence="5">ZGT108</strain>
    </source>
</reference>
<gene>
    <name evidence="4" type="ORF">AVO44_12105</name>
</gene>
<dbReference type="EMBL" id="LQBP01000005">
    <property type="protein sequence ID" value="KUJ79111.1"/>
    <property type="molecule type" value="Genomic_DNA"/>
</dbReference>
<dbReference type="PANTHER" id="PTHR10204">
    <property type="entry name" value="NAD P H OXIDOREDUCTASE-RELATED"/>
    <property type="match status" value="1"/>
</dbReference>
<evidence type="ECO:0000259" key="3">
    <source>
        <dbReference type="Pfam" id="PF02525"/>
    </source>
</evidence>
<dbReference type="Pfam" id="PF02525">
    <property type="entry name" value="Flavodoxin_2"/>
    <property type="match status" value="1"/>
</dbReference>
<dbReference type="PANTHER" id="PTHR10204:SF34">
    <property type="entry name" value="NAD(P)H DEHYDROGENASE [QUINONE] 1 ISOFORM 1"/>
    <property type="match status" value="1"/>
</dbReference>
<dbReference type="InterPro" id="IPR029039">
    <property type="entry name" value="Flavoprotein-like_sf"/>
</dbReference>
<dbReference type="InterPro" id="IPR003680">
    <property type="entry name" value="Flavodoxin_fold"/>
</dbReference>
<evidence type="ECO:0000256" key="1">
    <source>
        <dbReference type="ARBA" id="ARBA00006252"/>
    </source>
</evidence>
<proteinExistence type="inferred from homology"/>
<keyword evidence="2" id="KW-0560">Oxidoreductase</keyword>
<comment type="caution">
    <text evidence="4">The sequence shown here is derived from an EMBL/GenBank/DDBJ whole genome shotgun (WGS) entry which is preliminary data.</text>
</comment>
<dbReference type="GO" id="GO:0005829">
    <property type="term" value="C:cytosol"/>
    <property type="evidence" value="ECO:0007669"/>
    <property type="project" value="TreeGrafter"/>
</dbReference>
<dbReference type="OrthoDB" id="9798454at2"/>
<dbReference type="Gene3D" id="3.40.50.360">
    <property type="match status" value="1"/>
</dbReference>
<evidence type="ECO:0000256" key="2">
    <source>
        <dbReference type="ARBA" id="ARBA00023002"/>
    </source>
</evidence>
<evidence type="ECO:0000313" key="5">
    <source>
        <dbReference type="Proteomes" id="UP000053690"/>
    </source>
</evidence>
<sequence>MHVLTVLDHPNPASFSSAVARHFMDGATAAGHSVELADLHAEGFDPRWSMADIEPDGHMSALPDVVAEQDRIARADAICLVFPLYWWGMPAMTKGWVDRVWNWGWAYDQLDDPERSLQRPRSGVLLIPAGARSDEIEGEGYLAAMETAWMKGTFGYFGFSPRKLELLCGATGSEKRRQVLLEKSYRAGLDLQPPRQVRQGGKSITVPG</sequence>
<organism evidence="4 5">
    <name type="scientific">Ruegeria profundi</name>
    <dbReference type="NCBI Taxonomy" id="1685378"/>
    <lineage>
        <taxon>Bacteria</taxon>
        <taxon>Pseudomonadati</taxon>
        <taxon>Pseudomonadota</taxon>
        <taxon>Alphaproteobacteria</taxon>
        <taxon>Rhodobacterales</taxon>
        <taxon>Roseobacteraceae</taxon>
        <taxon>Ruegeria</taxon>
    </lineage>
</organism>
<accession>A0A0X3TVM0</accession>
<comment type="similarity">
    <text evidence="1">Belongs to the NAD(P)H dehydrogenase (quinone) family.</text>
</comment>
<feature type="domain" description="Flavodoxin-like fold" evidence="3">
    <location>
        <begin position="1"/>
        <end position="178"/>
    </location>
</feature>
<protein>
    <recommendedName>
        <fullName evidence="3">Flavodoxin-like fold domain-containing protein</fullName>
    </recommendedName>
</protein>
<evidence type="ECO:0000313" key="4">
    <source>
        <dbReference type="EMBL" id="KUJ79111.1"/>
    </source>
</evidence>
<dbReference type="Proteomes" id="UP000053690">
    <property type="component" value="Unassembled WGS sequence"/>
</dbReference>
<dbReference type="GO" id="GO:0003955">
    <property type="term" value="F:NAD(P)H dehydrogenase (quinone) activity"/>
    <property type="evidence" value="ECO:0007669"/>
    <property type="project" value="TreeGrafter"/>
</dbReference>
<dbReference type="InterPro" id="IPR051545">
    <property type="entry name" value="NAD(P)H_dehydrogenase_qn"/>
</dbReference>
<dbReference type="SUPFAM" id="SSF52218">
    <property type="entry name" value="Flavoproteins"/>
    <property type="match status" value="1"/>
</dbReference>
<name>A0A0X3TVM0_9RHOB</name>
<keyword evidence="5" id="KW-1185">Reference proteome</keyword>